<dbReference type="PATRIC" id="fig|1235802.3.peg.5246"/>
<protein>
    <submittedName>
        <fullName evidence="1">Uncharacterized protein</fullName>
    </submittedName>
</protein>
<dbReference type="AlphaFoldDB" id="N2A208"/>
<sequence length="66" mass="7787">MFFGTAVYFFPINLEKEVANVEKYVKIDMCVWNRANKVDNVNEIRTGQSVENSQKNNQTKVLFRRN</sequence>
<reference evidence="1 2" key="1">
    <citation type="journal article" date="2014" name="Genome Announc.">
        <title>Draft genome sequences of the altered schaedler flora, a defined bacterial community from gnotobiotic mice.</title>
        <authorList>
            <person name="Wannemuehler M.J."/>
            <person name="Overstreet A.M."/>
            <person name="Ward D.V."/>
            <person name="Phillips G.J."/>
        </authorList>
    </citation>
    <scope>NUCLEOTIDE SEQUENCE [LARGE SCALE GENOMIC DNA]</scope>
    <source>
        <strain evidence="1 2">ASF492</strain>
    </source>
</reference>
<name>N2A208_9FIRM</name>
<comment type="caution">
    <text evidence="1">The sequence shown here is derived from an EMBL/GenBank/DDBJ whole genome shotgun (WGS) entry which is preliminary data.</text>
</comment>
<evidence type="ECO:0000313" key="2">
    <source>
        <dbReference type="Proteomes" id="UP000012589"/>
    </source>
</evidence>
<dbReference type="STRING" id="1235802.C823_04980"/>
<organism evidence="1 2">
    <name type="scientific">Eubacterium plexicaudatum ASF492</name>
    <dbReference type="NCBI Taxonomy" id="1235802"/>
    <lineage>
        <taxon>Bacteria</taxon>
        <taxon>Bacillati</taxon>
        <taxon>Bacillota</taxon>
        <taxon>Clostridia</taxon>
        <taxon>Eubacteriales</taxon>
        <taxon>Eubacteriaceae</taxon>
        <taxon>Eubacterium</taxon>
    </lineage>
</organism>
<dbReference type="HOGENOM" id="CLU_2824688_0_0_9"/>
<gene>
    <name evidence="1" type="ORF">C823_04980</name>
</gene>
<evidence type="ECO:0000313" key="1">
    <source>
        <dbReference type="EMBL" id="EMZ20483.1"/>
    </source>
</evidence>
<dbReference type="EMBL" id="AQFT01000143">
    <property type="protein sequence ID" value="EMZ20483.1"/>
    <property type="molecule type" value="Genomic_DNA"/>
</dbReference>
<accession>N2A208</accession>
<dbReference type="Proteomes" id="UP000012589">
    <property type="component" value="Unassembled WGS sequence"/>
</dbReference>
<keyword evidence="2" id="KW-1185">Reference proteome</keyword>
<proteinExistence type="predicted"/>